<accession>A0ABS3G478</accession>
<dbReference type="Proteomes" id="UP000664044">
    <property type="component" value="Unassembled WGS sequence"/>
</dbReference>
<dbReference type="SMART" id="SM00871">
    <property type="entry name" value="AraC_E_bind"/>
    <property type="match status" value="1"/>
</dbReference>
<gene>
    <name evidence="2" type="ORF">J0656_07775</name>
</gene>
<dbReference type="Pfam" id="PF14526">
    <property type="entry name" value="Cass2"/>
    <property type="match status" value="1"/>
</dbReference>
<dbReference type="InterPro" id="IPR011256">
    <property type="entry name" value="Reg_factor_effector_dom_sf"/>
</dbReference>
<evidence type="ECO:0000313" key="2">
    <source>
        <dbReference type="EMBL" id="MBO0353912.1"/>
    </source>
</evidence>
<dbReference type="InterPro" id="IPR029441">
    <property type="entry name" value="Cass2"/>
</dbReference>
<dbReference type="InterPro" id="IPR053182">
    <property type="entry name" value="YobU-like_regulator"/>
</dbReference>
<evidence type="ECO:0000313" key="3">
    <source>
        <dbReference type="Proteomes" id="UP000664044"/>
    </source>
</evidence>
<dbReference type="EMBL" id="JAFLNL010000003">
    <property type="protein sequence ID" value="MBO0353912.1"/>
    <property type="molecule type" value="Genomic_DNA"/>
</dbReference>
<dbReference type="SUPFAM" id="SSF55136">
    <property type="entry name" value="Probable bacterial effector-binding domain"/>
    <property type="match status" value="1"/>
</dbReference>
<dbReference type="PANTHER" id="PTHR36444:SF2">
    <property type="entry name" value="TRANSCRIPTIONAL REGULATOR PROTEIN YOBU-RELATED"/>
    <property type="match status" value="1"/>
</dbReference>
<dbReference type="PANTHER" id="PTHR36444">
    <property type="entry name" value="TRANSCRIPTIONAL REGULATOR PROTEIN YOBU-RELATED"/>
    <property type="match status" value="1"/>
</dbReference>
<keyword evidence="3" id="KW-1185">Reference proteome</keyword>
<evidence type="ECO:0000259" key="1">
    <source>
        <dbReference type="SMART" id="SM00871"/>
    </source>
</evidence>
<comment type="caution">
    <text evidence="2">The sequence shown here is derived from an EMBL/GenBank/DDBJ whole genome shotgun (WGS) entry which is preliminary data.</text>
</comment>
<feature type="domain" description="AraC effector-binding" evidence="1">
    <location>
        <begin position="1"/>
        <end position="152"/>
    </location>
</feature>
<dbReference type="Gene3D" id="3.20.80.10">
    <property type="entry name" value="Regulatory factor, effector binding domain"/>
    <property type="match status" value="1"/>
</dbReference>
<proteinExistence type="predicted"/>
<dbReference type="RefSeq" id="WP_207032702.1">
    <property type="nucleotide sequence ID" value="NZ_JAFLNL010000003.1"/>
</dbReference>
<sequence>MQTVKIEPFNVIGIKARTTNENGQSAKDIGELWAKFLTEKIAEKIPNKVENSIFSIYTNYQGDFTQPYETILGCKVSSLRKIPEGMVGQEFEGGNYLKFVSKGSLNEGIVYKTWEGIWKSGINRTYSADFEVYGEKSQNRENAEVDIFVAVKE</sequence>
<reference evidence="2 3" key="1">
    <citation type="submission" date="2021-03" db="EMBL/GenBank/DDBJ databases">
        <title>Muricauda lutimaris sp. nov. and Muricauda ruestringensis sp. nov, two marine members of the Flavobacteriaceae isolated from deep sea sediments of Western Pacific.</title>
        <authorList>
            <person name="Zhao S."/>
            <person name="Liu R."/>
        </authorList>
    </citation>
    <scope>NUCLEOTIDE SEQUENCE [LARGE SCALE GENOMIC DNA]</scope>
    <source>
        <strain evidence="2 3">BC31-1-A7</strain>
    </source>
</reference>
<name>A0ABS3G478_9FLAO</name>
<dbReference type="InterPro" id="IPR010499">
    <property type="entry name" value="AraC_E-bd"/>
</dbReference>
<protein>
    <submittedName>
        <fullName evidence="2">AraC family transcriptional regulator</fullName>
    </submittedName>
</protein>
<organism evidence="2 3">
    <name type="scientific">Flagellimonas aurea</name>
    <dbReference type="NCBI Taxonomy" id="2915619"/>
    <lineage>
        <taxon>Bacteria</taxon>
        <taxon>Pseudomonadati</taxon>
        <taxon>Bacteroidota</taxon>
        <taxon>Flavobacteriia</taxon>
        <taxon>Flavobacteriales</taxon>
        <taxon>Flavobacteriaceae</taxon>
        <taxon>Flagellimonas</taxon>
    </lineage>
</organism>